<dbReference type="Gene3D" id="1.10.10.10">
    <property type="entry name" value="Winged helix-like DNA-binding domain superfamily/Winged helix DNA-binding domain"/>
    <property type="match status" value="1"/>
</dbReference>
<dbReference type="InterPro" id="IPR047640">
    <property type="entry name" value="RpiR-like"/>
</dbReference>
<feature type="domain" description="SIS" evidence="5">
    <location>
        <begin position="123"/>
        <end position="264"/>
    </location>
</feature>
<dbReference type="InterPro" id="IPR009057">
    <property type="entry name" value="Homeodomain-like_sf"/>
</dbReference>
<keyword evidence="3" id="KW-0804">Transcription</keyword>
<dbReference type="InterPro" id="IPR000281">
    <property type="entry name" value="HTH_RpiR"/>
</dbReference>
<keyword evidence="1" id="KW-0805">Transcription regulation</keyword>
<dbReference type="InterPro" id="IPR046348">
    <property type="entry name" value="SIS_dom_sf"/>
</dbReference>
<evidence type="ECO:0000313" key="6">
    <source>
        <dbReference type="EMBL" id="MBP1045487.1"/>
    </source>
</evidence>
<dbReference type="EMBL" id="JAEDXU010000002">
    <property type="protein sequence ID" value="MBP1045487.1"/>
    <property type="molecule type" value="Genomic_DNA"/>
</dbReference>
<name>A0ABS4CHQ8_9ENTE</name>
<dbReference type="Pfam" id="PF01380">
    <property type="entry name" value="SIS"/>
    <property type="match status" value="1"/>
</dbReference>
<comment type="caution">
    <text evidence="6">The sequence shown here is derived from an EMBL/GenBank/DDBJ whole genome shotgun (WGS) entry which is preliminary data.</text>
</comment>
<dbReference type="PROSITE" id="PS51071">
    <property type="entry name" value="HTH_RPIR"/>
    <property type="match status" value="1"/>
</dbReference>
<evidence type="ECO:0000313" key="7">
    <source>
        <dbReference type="Proteomes" id="UP000673375"/>
    </source>
</evidence>
<dbReference type="SUPFAM" id="SSF46689">
    <property type="entry name" value="Homeodomain-like"/>
    <property type="match status" value="1"/>
</dbReference>
<evidence type="ECO:0000256" key="3">
    <source>
        <dbReference type="ARBA" id="ARBA00023163"/>
    </source>
</evidence>
<proteinExistence type="predicted"/>
<organism evidence="6 7">
    <name type="scientific">Enterococcus larvae</name>
    <dbReference type="NCBI Taxonomy" id="2794352"/>
    <lineage>
        <taxon>Bacteria</taxon>
        <taxon>Bacillati</taxon>
        <taxon>Bacillota</taxon>
        <taxon>Bacilli</taxon>
        <taxon>Lactobacillales</taxon>
        <taxon>Enterococcaceae</taxon>
        <taxon>Enterococcus</taxon>
    </lineage>
</organism>
<evidence type="ECO:0000256" key="2">
    <source>
        <dbReference type="ARBA" id="ARBA00023125"/>
    </source>
</evidence>
<evidence type="ECO:0000259" key="5">
    <source>
        <dbReference type="PROSITE" id="PS51464"/>
    </source>
</evidence>
<dbReference type="InterPro" id="IPR001347">
    <property type="entry name" value="SIS_dom"/>
</dbReference>
<evidence type="ECO:0000259" key="4">
    <source>
        <dbReference type="PROSITE" id="PS51071"/>
    </source>
</evidence>
<feature type="domain" description="HTH rpiR-type" evidence="4">
    <location>
        <begin position="3"/>
        <end position="79"/>
    </location>
</feature>
<keyword evidence="2" id="KW-0238">DNA-binding</keyword>
<protein>
    <submittedName>
        <fullName evidence="6">MurR/RpiR family transcriptional regulator</fullName>
    </submittedName>
</protein>
<sequence>MQQNIILTIRDHREHLPKSEQKIADYILENTNEVITLSAQELAKRADSSPAAIIRFCHSMQVNGFTELKLLVSANLGSVDAEMYTEVEKEETAEAIKQKLNVRFIHALERTADLLDEKDLAVILPEIERAEVVYVYGLGASSLVAQDVYQKFTRLGKTVFYSLDHHLLASALGTGEKESLFIGISNSGETTELLALLDIAKESGIYTIGITENGSSPLAGKSDVVLLTAKGEEAPLRSAATVSLISQLYIVDVLFFYYASNNYDETIKKIQQSRNTVDYLKK</sequence>
<dbReference type="CDD" id="cd05013">
    <property type="entry name" value="SIS_RpiR"/>
    <property type="match status" value="1"/>
</dbReference>
<gene>
    <name evidence="6" type="ORF">I6N96_04305</name>
</gene>
<dbReference type="PROSITE" id="PS51464">
    <property type="entry name" value="SIS"/>
    <property type="match status" value="1"/>
</dbReference>
<evidence type="ECO:0000256" key="1">
    <source>
        <dbReference type="ARBA" id="ARBA00023015"/>
    </source>
</evidence>
<dbReference type="Gene3D" id="3.40.50.10490">
    <property type="entry name" value="Glucose-6-phosphate isomerase like protein, domain 1"/>
    <property type="match status" value="1"/>
</dbReference>
<reference evidence="6 7" key="1">
    <citation type="submission" date="2020-12" db="EMBL/GenBank/DDBJ databases">
        <title>Vagococcus allomyrinae sp. nov. and Enterococcus lavae sp. nov., isolated from the larvae of Allomyrina dichotoma.</title>
        <authorList>
            <person name="Lee S.D."/>
        </authorList>
    </citation>
    <scope>NUCLEOTIDE SEQUENCE [LARGE SCALE GENOMIC DNA]</scope>
    <source>
        <strain evidence="6 7">BWM-S5</strain>
    </source>
</reference>
<accession>A0ABS4CHQ8</accession>
<dbReference type="PANTHER" id="PTHR30514">
    <property type="entry name" value="GLUCOKINASE"/>
    <property type="match status" value="1"/>
</dbReference>
<dbReference type="SUPFAM" id="SSF53697">
    <property type="entry name" value="SIS domain"/>
    <property type="match status" value="1"/>
</dbReference>
<dbReference type="Proteomes" id="UP000673375">
    <property type="component" value="Unassembled WGS sequence"/>
</dbReference>
<dbReference type="RefSeq" id="WP_209556286.1">
    <property type="nucleotide sequence ID" value="NZ_JAEDXU010000002.1"/>
</dbReference>
<keyword evidence="7" id="KW-1185">Reference proteome</keyword>
<dbReference type="PANTHER" id="PTHR30514:SF10">
    <property type="entry name" value="MURR_RPIR FAMILY TRANSCRIPTIONAL REGULATOR"/>
    <property type="match status" value="1"/>
</dbReference>
<dbReference type="InterPro" id="IPR035472">
    <property type="entry name" value="RpiR-like_SIS"/>
</dbReference>
<dbReference type="Pfam" id="PF01418">
    <property type="entry name" value="HTH_6"/>
    <property type="match status" value="1"/>
</dbReference>
<dbReference type="InterPro" id="IPR036388">
    <property type="entry name" value="WH-like_DNA-bd_sf"/>
</dbReference>